<proteinExistence type="predicted"/>
<dbReference type="SUPFAM" id="SSF50494">
    <property type="entry name" value="Trypsin-like serine proteases"/>
    <property type="match status" value="1"/>
</dbReference>
<accession>A0A7R8CKI4</accession>
<dbReference type="InterPro" id="IPR011990">
    <property type="entry name" value="TPR-like_helical_dom_sf"/>
</dbReference>
<gene>
    <name evidence="1" type="ORF">LSAA_2763</name>
</gene>
<reference evidence="1" key="1">
    <citation type="submission" date="2021-02" db="EMBL/GenBank/DDBJ databases">
        <authorList>
            <person name="Bekaert M."/>
        </authorList>
    </citation>
    <scope>NUCLEOTIDE SEQUENCE</scope>
    <source>
        <strain evidence="1">IoA-00</strain>
    </source>
</reference>
<dbReference type="SUPFAM" id="SSF48452">
    <property type="entry name" value="TPR-like"/>
    <property type="match status" value="1"/>
</dbReference>
<dbReference type="Gene3D" id="2.40.10.10">
    <property type="entry name" value="Trypsin-like serine proteases"/>
    <property type="match status" value="1"/>
</dbReference>
<dbReference type="InterPro" id="IPR043504">
    <property type="entry name" value="Peptidase_S1_PA_chymotrypsin"/>
</dbReference>
<evidence type="ECO:0000313" key="1">
    <source>
        <dbReference type="EMBL" id="CAF2803991.1"/>
    </source>
</evidence>
<evidence type="ECO:0000313" key="2">
    <source>
        <dbReference type="Proteomes" id="UP000675881"/>
    </source>
</evidence>
<keyword evidence="2" id="KW-1185">Reference proteome</keyword>
<sequence length="379" mass="42378">METKVSGEAFNQIQMDEEERKRKIAEQELSNGCWASSSRVSIYEDGEEKRKRKSEELRILGNEAQASLRLKDYGDVIKDALHSVELNPNIIKTYVILARGLKGQKEFNKAIEVLFTLQNSQKDLTDLELKVVHDLVTCLPFYRNETVKPESSVVVSGWGRVDPKIEASGFPSYENGFKGDSGGPITLEEYGMCMLVGVISQGIQCGTTVSDLAGFGTVGLNTAKLLRECYDGQVACLEYTEGCRISCQKNCRERCHTVCTSLYKYFKKPTVAAVYTAPKLNRLLEQRWTGHLVTVTVILKSIVHLHCRIESTQTSAADFVLDLPNTAHQSKSTDLYTGVILVKSALRVLRSDAQFETFWEKLCQDRKTTETPAAAPLQK</sequence>
<dbReference type="OrthoDB" id="2017782at2759"/>
<name>A0A7R8CKI4_LEPSM</name>
<dbReference type="Gene3D" id="1.25.40.10">
    <property type="entry name" value="Tetratricopeptide repeat domain"/>
    <property type="match status" value="1"/>
</dbReference>
<dbReference type="AlphaFoldDB" id="A0A7R8CKI4"/>
<dbReference type="InterPro" id="IPR009003">
    <property type="entry name" value="Peptidase_S1_PA"/>
</dbReference>
<organism evidence="1 2">
    <name type="scientific">Lepeophtheirus salmonis</name>
    <name type="common">Salmon louse</name>
    <name type="synonym">Caligus salmonis</name>
    <dbReference type="NCBI Taxonomy" id="72036"/>
    <lineage>
        <taxon>Eukaryota</taxon>
        <taxon>Metazoa</taxon>
        <taxon>Ecdysozoa</taxon>
        <taxon>Arthropoda</taxon>
        <taxon>Crustacea</taxon>
        <taxon>Multicrustacea</taxon>
        <taxon>Hexanauplia</taxon>
        <taxon>Copepoda</taxon>
        <taxon>Siphonostomatoida</taxon>
        <taxon>Caligidae</taxon>
        <taxon>Lepeophtheirus</taxon>
    </lineage>
</organism>
<dbReference type="EMBL" id="HG994590">
    <property type="protein sequence ID" value="CAF2803991.1"/>
    <property type="molecule type" value="Genomic_DNA"/>
</dbReference>
<dbReference type="Proteomes" id="UP000675881">
    <property type="component" value="Chromosome 11"/>
</dbReference>
<protein>
    <submittedName>
        <fullName evidence="1">(salmon louse) hypothetical protein</fullName>
    </submittedName>
</protein>